<dbReference type="Pfam" id="PF00892">
    <property type="entry name" value="EamA"/>
    <property type="match status" value="2"/>
</dbReference>
<feature type="transmembrane region" description="Helical" evidence="6">
    <location>
        <begin position="174"/>
        <end position="193"/>
    </location>
</feature>
<dbReference type="InterPro" id="IPR000620">
    <property type="entry name" value="EamA_dom"/>
</dbReference>
<dbReference type="InterPro" id="IPR051258">
    <property type="entry name" value="Diverse_Substrate_Transporter"/>
</dbReference>
<evidence type="ECO:0000259" key="7">
    <source>
        <dbReference type="Pfam" id="PF00892"/>
    </source>
</evidence>
<sequence length="282" mass="32578">MQENHKYNIYMFIATIFFGMTYVLTKICLNYSTELHIISFRFLIAFVISLIFLQRKIFPIKIREILYSLVLSVLLFMVFITMTIGVKYTTATNASFLISLSVIFIPFFSWVFNKEKPKKSIFIVLIIALIGIMLLTLDKNLEFHIGDILCLICSLLFSFHVLITERFVKNNNPVALSVLQFAWVSLFSFLLQYPIKNFVIPKNKIFWLSMVLLGVFCTAFGYIVQTIAQKNLSSTVVGFILSLEPVFSGIFGYFFLNEYLSFQQYIGAFLLLISVIYISVKN</sequence>
<dbReference type="InterPro" id="IPR037185">
    <property type="entry name" value="EmrE-like"/>
</dbReference>
<dbReference type="AlphaFoldDB" id="A0A0M5M6E1"/>
<organism evidence="8">
    <name type="scientific">Fusobacterium animalis</name>
    <dbReference type="NCBI Taxonomy" id="76859"/>
    <lineage>
        <taxon>Bacteria</taxon>
        <taxon>Fusobacteriati</taxon>
        <taxon>Fusobacteriota</taxon>
        <taxon>Fusobacteriia</taxon>
        <taxon>Fusobacteriales</taxon>
        <taxon>Fusobacteriaceae</taxon>
        <taxon>Fusobacterium</taxon>
    </lineage>
</organism>
<keyword evidence="2" id="KW-1003">Cell membrane</keyword>
<dbReference type="EMBL" id="CP012713">
    <property type="protein sequence ID" value="ALF18144.1"/>
    <property type="molecule type" value="Genomic_DNA"/>
</dbReference>
<dbReference type="OrthoDB" id="9804865at2"/>
<feature type="transmembrane region" description="Helical" evidence="6">
    <location>
        <begin position="36"/>
        <end position="53"/>
    </location>
</feature>
<feature type="transmembrane region" description="Helical" evidence="6">
    <location>
        <begin position="7"/>
        <end position="24"/>
    </location>
</feature>
<proteinExistence type="predicted"/>
<evidence type="ECO:0000256" key="3">
    <source>
        <dbReference type="ARBA" id="ARBA00022692"/>
    </source>
</evidence>
<dbReference type="GO" id="GO:0005886">
    <property type="term" value="C:plasma membrane"/>
    <property type="evidence" value="ECO:0007669"/>
    <property type="project" value="UniProtKB-SubCell"/>
</dbReference>
<feature type="transmembrane region" description="Helical" evidence="6">
    <location>
        <begin position="205"/>
        <end position="224"/>
    </location>
</feature>
<evidence type="ECO:0000313" key="8">
    <source>
        <dbReference type="EMBL" id="ALF18144.1"/>
    </source>
</evidence>
<feature type="transmembrane region" description="Helical" evidence="6">
    <location>
        <begin position="65"/>
        <end position="88"/>
    </location>
</feature>
<dbReference type="PANTHER" id="PTHR42920:SF5">
    <property type="entry name" value="EAMA DOMAIN-CONTAINING PROTEIN"/>
    <property type="match status" value="1"/>
</dbReference>
<feature type="transmembrane region" description="Helical" evidence="6">
    <location>
        <begin position="143"/>
        <end position="162"/>
    </location>
</feature>
<keyword evidence="4 6" id="KW-1133">Transmembrane helix</keyword>
<dbReference type="PATRIC" id="fig|76859.3.peg.1647"/>
<evidence type="ECO:0000313" key="9">
    <source>
        <dbReference type="Proteomes" id="UP000063147"/>
    </source>
</evidence>
<feature type="domain" description="EamA" evidence="7">
    <location>
        <begin position="7"/>
        <end position="136"/>
    </location>
</feature>
<accession>A0A0M5M6E1</accession>
<evidence type="ECO:0000256" key="1">
    <source>
        <dbReference type="ARBA" id="ARBA00004651"/>
    </source>
</evidence>
<feature type="transmembrane region" description="Helical" evidence="6">
    <location>
        <begin position="120"/>
        <end position="137"/>
    </location>
</feature>
<name>A0A0M5M6E1_9FUSO</name>
<feature type="transmembrane region" description="Helical" evidence="6">
    <location>
        <begin position="262"/>
        <end position="280"/>
    </location>
</feature>
<feature type="transmembrane region" description="Helical" evidence="6">
    <location>
        <begin position="94"/>
        <end position="113"/>
    </location>
</feature>
<dbReference type="SUPFAM" id="SSF103481">
    <property type="entry name" value="Multidrug resistance efflux transporter EmrE"/>
    <property type="match status" value="2"/>
</dbReference>
<feature type="transmembrane region" description="Helical" evidence="6">
    <location>
        <begin position="236"/>
        <end position="256"/>
    </location>
</feature>
<dbReference type="Gene3D" id="1.10.3730.20">
    <property type="match status" value="1"/>
</dbReference>
<feature type="domain" description="EamA" evidence="7">
    <location>
        <begin position="145"/>
        <end position="279"/>
    </location>
</feature>
<comment type="subcellular location">
    <subcellularLocation>
        <location evidence="1">Cell membrane</location>
        <topology evidence="1">Multi-pass membrane protein</topology>
    </subcellularLocation>
</comment>
<reference evidence="8 9" key="1">
    <citation type="submission" date="2015-09" db="EMBL/GenBank/DDBJ databases">
        <authorList>
            <person name="Jackson K.R."/>
            <person name="Lunt B.L."/>
            <person name="Fisher J.N.B."/>
            <person name="Gardner A.V."/>
            <person name="Bailey M.E."/>
            <person name="Deus L.M."/>
            <person name="Earl A.S."/>
            <person name="Gibby P.D."/>
            <person name="Hartmann K.A."/>
            <person name="Liu J.E."/>
            <person name="Manci A.M."/>
            <person name="Nielsen D.A."/>
            <person name="Solomon M.B."/>
            <person name="Breakwell D.P."/>
            <person name="Burnett S.H."/>
            <person name="Grose J.H."/>
        </authorList>
    </citation>
    <scope>NUCLEOTIDE SEQUENCE [LARGE SCALE GENOMIC DNA]</scope>
    <source>
        <strain evidence="8 9">KCOM 1279</strain>
    </source>
</reference>
<dbReference type="Proteomes" id="UP000063147">
    <property type="component" value="Chromosome"/>
</dbReference>
<dbReference type="RefSeq" id="WP_060676424.1">
    <property type="nucleotide sequence ID" value="NZ_CP012713.1"/>
</dbReference>
<evidence type="ECO:0000256" key="6">
    <source>
        <dbReference type="SAM" id="Phobius"/>
    </source>
</evidence>
<evidence type="ECO:0000256" key="2">
    <source>
        <dbReference type="ARBA" id="ARBA00022475"/>
    </source>
</evidence>
<keyword evidence="3 6" id="KW-0812">Transmembrane</keyword>
<evidence type="ECO:0000256" key="5">
    <source>
        <dbReference type="ARBA" id="ARBA00023136"/>
    </source>
</evidence>
<keyword evidence="5 6" id="KW-0472">Membrane</keyword>
<gene>
    <name evidence="8" type="ORF">RN98_08155</name>
</gene>
<evidence type="ECO:0000256" key="4">
    <source>
        <dbReference type="ARBA" id="ARBA00022989"/>
    </source>
</evidence>
<protein>
    <recommendedName>
        <fullName evidence="7">EamA domain-containing protein</fullName>
    </recommendedName>
</protein>
<dbReference type="PANTHER" id="PTHR42920">
    <property type="entry name" value="OS03G0707200 PROTEIN-RELATED"/>
    <property type="match status" value="1"/>
</dbReference>